<proteinExistence type="predicted"/>
<feature type="compositionally biased region" description="Pro residues" evidence="1">
    <location>
        <begin position="160"/>
        <end position="174"/>
    </location>
</feature>
<evidence type="ECO:0000256" key="1">
    <source>
        <dbReference type="SAM" id="MobiDB-lite"/>
    </source>
</evidence>
<dbReference type="Pfam" id="PF04386">
    <property type="entry name" value="SspB"/>
    <property type="match status" value="1"/>
</dbReference>
<dbReference type="Gene3D" id="2.30.30.220">
    <property type="entry name" value="SspB-like"/>
    <property type="match status" value="1"/>
</dbReference>
<gene>
    <name evidence="2" type="ORF">A6302_01939</name>
</gene>
<dbReference type="RefSeq" id="WP_141703570.1">
    <property type="nucleotide sequence ID" value="NZ_MCRJ01000041.1"/>
</dbReference>
<evidence type="ECO:0000313" key="2">
    <source>
        <dbReference type="EMBL" id="ODN70719.1"/>
    </source>
</evidence>
<sequence length="217" mass="23880">MAEDLIRYDVLTQDALRGVVKKVLGEVARAGLPGEHHFFIALDSRAPGVRISSRLRERYPDEMTIVLQHQFWDLTVTETAFEVGLAFGGVPERLHVPFTALKGFFDPSVEFGVRFEVPVDEAAEAATPAPAEPGAPAAFPAPQPAKRRRPSFPSPLRLPTKPPPSRPTTPPRAPPSCRSTHSARRPEARRWAKSSTCVLPASARRGPTRTRRRPKTG</sequence>
<comment type="caution">
    <text evidence="2">The sequence shown here is derived from an EMBL/GenBank/DDBJ whole genome shotgun (WGS) entry which is preliminary data.</text>
</comment>
<reference evidence="2" key="1">
    <citation type="submission" date="2016-07" db="EMBL/GenBank/DDBJ databases">
        <title>Draft Genome Sequence of Methylobrevis pamukkalensis PK2.</title>
        <authorList>
            <person name="Vasilenko O.V."/>
            <person name="Doronina N.V."/>
            <person name="Shmareva M.N."/>
            <person name="Tarlachkov S.V."/>
            <person name="Mustakhimov I."/>
            <person name="Trotsenko Y.A."/>
        </authorList>
    </citation>
    <scope>NUCLEOTIDE SEQUENCE [LARGE SCALE GENOMIC DNA]</scope>
    <source>
        <strain evidence="2">PK2</strain>
    </source>
</reference>
<dbReference type="InterPro" id="IPR036760">
    <property type="entry name" value="SspB-like_sf"/>
</dbReference>
<dbReference type="InterPro" id="IPR007481">
    <property type="entry name" value="SspB"/>
</dbReference>
<dbReference type="AlphaFoldDB" id="A0A1E3H316"/>
<accession>A0A1E3H316</accession>
<feature type="compositionally biased region" description="Basic residues" evidence="1">
    <location>
        <begin position="206"/>
        <end position="217"/>
    </location>
</feature>
<dbReference type="SUPFAM" id="SSF101738">
    <property type="entry name" value="SspB-like"/>
    <property type="match status" value="1"/>
</dbReference>
<name>A0A1E3H316_9HYPH</name>
<evidence type="ECO:0000313" key="3">
    <source>
        <dbReference type="Proteomes" id="UP000094622"/>
    </source>
</evidence>
<organism evidence="2 3">
    <name type="scientific">Methylobrevis pamukkalensis</name>
    <dbReference type="NCBI Taxonomy" id="1439726"/>
    <lineage>
        <taxon>Bacteria</taxon>
        <taxon>Pseudomonadati</taxon>
        <taxon>Pseudomonadota</taxon>
        <taxon>Alphaproteobacteria</taxon>
        <taxon>Hyphomicrobiales</taxon>
        <taxon>Pleomorphomonadaceae</taxon>
        <taxon>Methylobrevis</taxon>
    </lineage>
</organism>
<dbReference type="Proteomes" id="UP000094622">
    <property type="component" value="Unassembled WGS sequence"/>
</dbReference>
<dbReference type="OrthoDB" id="9800412at2"/>
<dbReference type="EMBL" id="MCRJ01000041">
    <property type="protein sequence ID" value="ODN70719.1"/>
    <property type="molecule type" value="Genomic_DNA"/>
</dbReference>
<feature type="region of interest" description="Disordered" evidence="1">
    <location>
        <begin position="124"/>
        <end position="217"/>
    </location>
</feature>
<protein>
    <submittedName>
        <fullName evidence="2">Stringent starvation protein B</fullName>
    </submittedName>
</protein>
<dbReference type="PATRIC" id="fig|1439726.3.peg.2052"/>
<feature type="compositionally biased region" description="Low complexity" evidence="1">
    <location>
        <begin position="124"/>
        <end position="140"/>
    </location>
</feature>
<keyword evidence="3" id="KW-1185">Reference proteome</keyword>